<organism evidence="1">
    <name type="scientific">Siphoviridae sp. ctPUt3</name>
    <dbReference type="NCBI Taxonomy" id="2825485"/>
    <lineage>
        <taxon>Viruses</taxon>
        <taxon>Duplodnaviria</taxon>
        <taxon>Heunggongvirae</taxon>
        <taxon>Uroviricota</taxon>
        <taxon>Caudoviricetes</taxon>
    </lineage>
</organism>
<protein>
    <submittedName>
        <fullName evidence="1">Uncharacterized protein</fullName>
    </submittedName>
</protein>
<sequence>MVRHLLLETRHSTQAPGWTPFRLGPPLMPEPAMRNLVHTRHHTHPSSAWLRGRATLTSWL</sequence>
<accession>A0A8S5U4N7</accession>
<reference evidence="1" key="1">
    <citation type="journal article" date="2021" name="Proc. Natl. Acad. Sci. U.S.A.">
        <title>A Catalog of Tens of Thousands of Viruses from Human Metagenomes Reveals Hidden Associations with Chronic Diseases.</title>
        <authorList>
            <person name="Tisza M.J."/>
            <person name="Buck C.B."/>
        </authorList>
    </citation>
    <scope>NUCLEOTIDE SEQUENCE</scope>
    <source>
        <strain evidence="1">CtPUt3</strain>
    </source>
</reference>
<evidence type="ECO:0000313" key="1">
    <source>
        <dbReference type="EMBL" id="DAF89415.1"/>
    </source>
</evidence>
<dbReference type="EMBL" id="BK016010">
    <property type="protein sequence ID" value="DAF89415.1"/>
    <property type="molecule type" value="Genomic_DNA"/>
</dbReference>
<proteinExistence type="predicted"/>
<name>A0A8S5U4N7_9CAUD</name>